<dbReference type="InterPro" id="IPR016047">
    <property type="entry name" value="M23ase_b-sheet_dom"/>
</dbReference>
<evidence type="ECO:0000256" key="1">
    <source>
        <dbReference type="SAM" id="MobiDB-lite"/>
    </source>
</evidence>
<dbReference type="SUPFAM" id="SSF51261">
    <property type="entry name" value="Duplicated hybrid motif"/>
    <property type="match status" value="1"/>
</dbReference>
<dbReference type="Pfam" id="PF01551">
    <property type="entry name" value="Peptidase_M23"/>
    <property type="match status" value="1"/>
</dbReference>
<feature type="compositionally biased region" description="Low complexity" evidence="1">
    <location>
        <begin position="250"/>
        <end position="262"/>
    </location>
</feature>
<accession>A0A366EDR3</accession>
<keyword evidence="2" id="KW-0472">Membrane</keyword>
<dbReference type="RefSeq" id="WP_113867325.1">
    <property type="nucleotide sequence ID" value="NZ_BAABQN010000002.1"/>
</dbReference>
<keyword evidence="5" id="KW-1185">Reference proteome</keyword>
<dbReference type="Gene3D" id="2.70.70.10">
    <property type="entry name" value="Glucose Permease (Domain IIA)"/>
    <property type="match status" value="1"/>
</dbReference>
<dbReference type="InterPro" id="IPR011055">
    <property type="entry name" value="Dup_hybrid_motif"/>
</dbReference>
<dbReference type="Proteomes" id="UP000252254">
    <property type="component" value="Unassembled WGS sequence"/>
</dbReference>
<feature type="region of interest" description="Disordered" evidence="1">
    <location>
        <begin position="234"/>
        <end position="297"/>
    </location>
</feature>
<dbReference type="AlphaFoldDB" id="A0A366EDR3"/>
<comment type="caution">
    <text evidence="4">The sequence shown here is derived from an EMBL/GenBank/DDBJ whole genome shotgun (WGS) entry which is preliminary data.</text>
</comment>
<dbReference type="OrthoDB" id="2050153at2"/>
<dbReference type="PANTHER" id="PTHR21666">
    <property type="entry name" value="PEPTIDASE-RELATED"/>
    <property type="match status" value="1"/>
</dbReference>
<proteinExistence type="predicted"/>
<dbReference type="InterPro" id="IPR050570">
    <property type="entry name" value="Cell_wall_metabolism_enzyme"/>
</dbReference>
<evidence type="ECO:0000313" key="4">
    <source>
        <dbReference type="EMBL" id="RBP00554.1"/>
    </source>
</evidence>
<evidence type="ECO:0000313" key="5">
    <source>
        <dbReference type="Proteomes" id="UP000252254"/>
    </source>
</evidence>
<sequence length="297" mass="33014">MKEDNRNVSKPKWKRIFEKKWFFPAVYLSVAALMLAGVLWYQNLNNQIPEATDDTGPQVDNARDNLADFDQDSDPVVNQAEVLKLPVTEEAQTEIATKFYDYNNSAEEQEQALVLYDNKYYQSKGIDIASTTDKTFPVVASLSGEVTDVREDPMLGNVVEMKHENGITTHYASLDDVQVKAGDEVTQGEELGLAGENTFSQASGIHVHFEIRKDDQAVDPEKFINQSVADIKVTDEQDEKVSTDDEATTEDTSSTQTDNSSTVPSEKADDQTSNSEETSDQDASTKDRESSRATTNT</sequence>
<feature type="compositionally biased region" description="Basic and acidic residues" evidence="1">
    <location>
        <begin position="234"/>
        <end position="243"/>
    </location>
</feature>
<organism evidence="4 5">
    <name type="scientific">Paraliobacillus ryukyuensis</name>
    <dbReference type="NCBI Taxonomy" id="200904"/>
    <lineage>
        <taxon>Bacteria</taxon>
        <taxon>Bacillati</taxon>
        <taxon>Bacillota</taxon>
        <taxon>Bacilli</taxon>
        <taxon>Bacillales</taxon>
        <taxon>Bacillaceae</taxon>
        <taxon>Paraliobacillus</taxon>
    </lineage>
</organism>
<dbReference type="CDD" id="cd12797">
    <property type="entry name" value="M23_peptidase"/>
    <property type="match status" value="1"/>
</dbReference>
<feature type="transmembrane region" description="Helical" evidence="2">
    <location>
        <begin position="21"/>
        <end position="41"/>
    </location>
</feature>
<dbReference type="PANTHER" id="PTHR21666:SF291">
    <property type="entry name" value="STAGE II SPORULATION PROTEIN Q"/>
    <property type="match status" value="1"/>
</dbReference>
<dbReference type="STRING" id="200904.GCA_900168775_00589"/>
<gene>
    <name evidence="4" type="ORF">DES48_102318</name>
</gene>
<reference evidence="4 5" key="1">
    <citation type="submission" date="2018-06" db="EMBL/GenBank/DDBJ databases">
        <title>Genomic Encyclopedia of Type Strains, Phase IV (KMG-IV): sequencing the most valuable type-strain genomes for metagenomic binning, comparative biology and taxonomic classification.</title>
        <authorList>
            <person name="Goeker M."/>
        </authorList>
    </citation>
    <scope>NUCLEOTIDE SEQUENCE [LARGE SCALE GENOMIC DNA]</scope>
    <source>
        <strain evidence="4 5">DSM 15140</strain>
    </source>
</reference>
<keyword evidence="2" id="KW-1133">Transmembrane helix</keyword>
<evidence type="ECO:0000259" key="3">
    <source>
        <dbReference type="Pfam" id="PF01551"/>
    </source>
</evidence>
<protein>
    <submittedName>
        <fullName evidence="4">Stage II sporulation protein Q</fullName>
    </submittedName>
</protein>
<feature type="domain" description="M23ase beta-sheet core" evidence="3">
    <location>
        <begin position="123"/>
        <end position="220"/>
    </location>
</feature>
<evidence type="ECO:0000256" key="2">
    <source>
        <dbReference type="SAM" id="Phobius"/>
    </source>
</evidence>
<keyword evidence="2" id="KW-0812">Transmembrane</keyword>
<name>A0A366EDR3_9BACI</name>
<dbReference type="EMBL" id="QNRI01000002">
    <property type="protein sequence ID" value="RBP00554.1"/>
    <property type="molecule type" value="Genomic_DNA"/>
</dbReference>
<dbReference type="GO" id="GO:0004222">
    <property type="term" value="F:metalloendopeptidase activity"/>
    <property type="evidence" value="ECO:0007669"/>
    <property type="project" value="TreeGrafter"/>
</dbReference>